<organism evidence="2 3">
    <name type="scientific">Haematococcus lacustris</name>
    <name type="common">Green alga</name>
    <name type="synonym">Haematococcus pluvialis</name>
    <dbReference type="NCBI Taxonomy" id="44745"/>
    <lineage>
        <taxon>Eukaryota</taxon>
        <taxon>Viridiplantae</taxon>
        <taxon>Chlorophyta</taxon>
        <taxon>core chlorophytes</taxon>
        <taxon>Chlorophyceae</taxon>
        <taxon>CS clade</taxon>
        <taxon>Chlamydomonadales</taxon>
        <taxon>Haematococcaceae</taxon>
        <taxon>Haematococcus</taxon>
    </lineage>
</organism>
<evidence type="ECO:0000313" key="2">
    <source>
        <dbReference type="EMBL" id="GFH24242.1"/>
    </source>
</evidence>
<gene>
    <name evidence="2" type="ORF">HaLaN_21997</name>
</gene>
<proteinExistence type="predicted"/>
<evidence type="ECO:0000313" key="3">
    <source>
        <dbReference type="Proteomes" id="UP000485058"/>
    </source>
</evidence>
<feature type="region of interest" description="Disordered" evidence="1">
    <location>
        <begin position="1"/>
        <end position="22"/>
    </location>
</feature>
<feature type="non-terminal residue" evidence="2">
    <location>
        <position position="1"/>
    </location>
</feature>
<dbReference type="Proteomes" id="UP000485058">
    <property type="component" value="Unassembled WGS sequence"/>
</dbReference>
<evidence type="ECO:0000256" key="1">
    <source>
        <dbReference type="SAM" id="MobiDB-lite"/>
    </source>
</evidence>
<reference evidence="2 3" key="1">
    <citation type="submission" date="2020-02" db="EMBL/GenBank/DDBJ databases">
        <title>Draft genome sequence of Haematococcus lacustris strain NIES-144.</title>
        <authorList>
            <person name="Morimoto D."/>
            <person name="Nakagawa S."/>
            <person name="Yoshida T."/>
            <person name="Sawayama S."/>
        </authorList>
    </citation>
    <scope>NUCLEOTIDE SEQUENCE [LARGE SCALE GENOMIC DNA]</scope>
    <source>
        <strain evidence="2 3">NIES-144</strain>
    </source>
</reference>
<comment type="caution">
    <text evidence="2">The sequence shown here is derived from an EMBL/GenBank/DDBJ whole genome shotgun (WGS) entry which is preliminary data.</text>
</comment>
<dbReference type="AlphaFoldDB" id="A0A6A0A3C1"/>
<dbReference type="EMBL" id="BLLF01002481">
    <property type="protein sequence ID" value="GFH24242.1"/>
    <property type="molecule type" value="Genomic_DNA"/>
</dbReference>
<keyword evidence="3" id="KW-1185">Reference proteome</keyword>
<protein>
    <submittedName>
        <fullName evidence="2">Uncharacterized protein</fullName>
    </submittedName>
</protein>
<name>A0A6A0A3C1_HAELA</name>
<sequence length="22" mass="2280">MQVQDVEGGSDDLSDAPPEFSG</sequence>
<accession>A0A6A0A3C1</accession>